<reference evidence="2" key="1">
    <citation type="journal article" date="2019" name="Environ. Microbiol.">
        <title>Fungal ecological strategies reflected in gene transcription - a case study of two litter decomposers.</title>
        <authorList>
            <person name="Barbi F."/>
            <person name="Kohler A."/>
            <person name="Barry K."/>
            <person name="Baskaran P."/>
            <person name="Daum C."/>
            <person name="Fauchery L."/>
            <person name="Ihrmark K."/>
            <person name="Kuo A."/>
            <person name="LaButti K."/>
            <person name="Lipzen A."/>
            <person name="Morin E."/>
            <person name="Grigoriev I.V."/>
            <person name="Henrissat B."/>
            <person name="Lindahl B."/>
            <person name="Martin F."/>
        </authorList>
    </citation>
    <scope>NUCLEOTIDE SEQUENCE</scope>
    <source>
        <strain evidence="2">JB14</strain>
    </source>
</reference>
<dbReference type="Proteomes" id="UP000799118">
    <property type="component" value="Unassembled WGS sequence"/>
</dbReference>
<feature type="compositionally biased region" description="Low complexity" evidence="1">
    <location>
        <begin position="113"/>
        <end position="151"/>
    </location>
</feature>
<gene>
    <name evidence="2" type="ORF">BT96DRAFT_987665</name>
</gene>
<evidence type="ECO:0000256" key="1">
    <source>
        <dbReference type="SAM" id="MobiDB-lite"/>
    </source>
</evidence>
<name>A0A6A4I8D9_9AGAR</name>
<proteinExistence type="predicted"/>
<feature type="compositionally biased region" description="Basic residues" evidence="1">
    <location>
        <begin position="92"/>
        <end position="103"/>
    </location>
</feature>
<protein>
    <submittedName>
        <fullName evidence="2">Uncharacterized protein</fullName>
    </submittedName>
</protein>
<evidence type="ECO:0000313" key="2">
    <source>
        <dbReference type="EMBL" id="KAE9406230.1"/>
    </source>
</evidence>
<keyword evidence="3" id="KW-1185">Reference proteome</keyword>
<feature type="compositionally biased region" description="Acidic residues" evidence="1">
    <location>
        <begin position="76"/>
        <end position="87"/>
    </location>
</feature>
<organism evidence="2 3">
    <name type="scientific">Gymnopus androsaceus JB14</name>
    <dbReference type="NCBI Taxonomy" id="1447944"/>
    <lineage>
        <taxon>Eukaryota</taxon>
        <taxon>Fungi</taxon>
        <taxon>Dikarya</taxon>
        <taxon>Basidiomycota</taxon>
        <taxon>Agaricomycotina</taxon>
        <taxon>Agaricomycetes</taxon>
        <taxon>Agaricomycetidae</taxon>
        <taxon>Agaricales</taxon>
        <taxon>Marasmiineae</taxon>
        <taxon>Omphalotaceae</taxon>
        <taxon>Gymnopus</taxon>
    </lineage>
</organism>
<evidence type="ECO:0000313" key="3">
    <source>
        <dbReference type="Proteomes" id="UP000799118"/>
    </source>
</evidence>
<dbReference type="AlphaFoldDB" id="A0A6A4I8D9"/>
<dbReference type="EMBL" id="ML769403">
    <property type="protein sequence ID" value="KAE9406230.1"/>
    <property type="molecule type" value="Genomic_DNA"/>
</dbReference>
<feature type="region of interest" description="Disordered" evidence="1">
    <location>
        <begin position="52"/>
        <end position="151"/>
    </location>
</feature>
<accession>A0A6A4I8D9</accession>
<sequence length="179" mass="20069">MKPSRHCIDLANADIFRLMDPSYHPSSSSEQTKAYIDCRGEMHDPDFHYFPVYPTGTGRSRRGKRVSDPLSRSQWEEDEEDELEEEESRAQQYHRRKSSRRPRSSQSNYMRDYPTSASSSYSSSAPYSSSSSSSSSPSSYSSPLPSSPYTSVFEGQASLLSLTKEISPSLKSGLHLAST</sequence>
<dbReference type="OrthoDB" id="3021720at2759"/>